<keyword evidence="1" id="KW-1133">Transmembrane helix</keyword>
<keyword evidence="1" id="KW-0472">Membrane</keyword>
<gene>
    <name evidence="2" type="ORF">PRVXT_000802</name>
</gene>
<reference evidence="2" key="2">
    <citation type="submission" date="2024-06" db="EMBL/GenBank/DDBJ databases">
        <authorList>
            <person name="Petrova K.O."/>
            <person name="Toshchakov S.V."/>
            <person name="Boltjanskaja Y.V."/>
            <person name="Kevbrin V."/>
        </authorList>
    </citation>
    <scope>NUCLEOTIDE SEQUENCE</scope>
    <source>
        <strain evidence="2">Z-910T</strain>
    </source>
</reference>
<reference evidence="2" key="1">
    <citation type="journal article" date="2013" name="Extremophiles">
        <title>Proteinivorax tanatarense gen. nov., sp. nov., an anaerobic, haloalkaliphilic, proteolytic bacterium isolated from a decaying algal bloom, and proposal of Proteinivoraceae fam. nov.</title>
        <authorList>
            <person name="Kevbrin V."/>
            <person name="Boltyanskaya Y."/>
            <person name="Zhilina T."/>
            <person name="Kolganova T."/>
            <person name="Lavrentjeva E."/>
            <person name="Kuznetsov B."/>
        </authorList>
    </citation>
    <scope>NUCLEOTIDE SEQUENCE</scope>
    <source>
        <strain evidence="2">Z-910T</strain>
    </source>
</reference>
<accession>A0AAU7VNL2</accession>
<evidence type="ECO:0000313" key="2">
    <source>
        <dbReference type="EMBL" id="XBX75655.1"/>
    </source>
</evidence>
<name>A0AAU7VNL2_9FIRM</name>
<organism evidence="2">
    <name type="scientific">Proteinivorax tanatarense</name>
    <dbReference type="NCBI Taxonomy" id="1260629"/>
    <lineage>
        <taxon>Bacteria</taxon>
        <taxon>Bacillati</taxon>
        <taxon>Bacillota</taxon>
        <taxon>Clostridia</taxon>
        <taxon>Eubacteriales</taxon>
        <taxon>Proteinivoracaceae</taxon>
        <taxon>Proteinivorax</taxon>
    </lineage>
</organism>
<feature type="transmembrane region" description="Helical" evidence="1">
    <location>
        <begin position="6"/>
        <end position="22"/>
    </location>
</feature>
<protein>
    <submittedName>
        <fullName evidence="2">Uncharacterized protein</fullName>
    </submittedName>
</protein>
<proteinExistence type="predicted"/>
<sequence length="206" mass="23068">MGFLLMIIFFVVVFFVIKFMLIKNMSDEVQGGRQELKDYIQNIPDFDTNGTYEGFGNIEGIINRGIAIDETREKLCFVKKEDGSITHELVSYKDIYMCEIVENGTTIYKTSRGSQAAGAILGGAVAGTTGAVIGGLSSDQVKEQNITELGLKITTDNIAEPNFFIYGINSLVPFKKSEHGYVQNFKEVEKWYSIVNVIIKKYERTL</sequence>
<evidence type="ECO:0000256" key="1">
    <source>
        <dbReference type="SAM" id="Phobius"/>
    </source>
</evidence>
<dbReference type="AlphaFoldDB" id="A0AAU7VNL2"/>
<dbReference type="RefSeq" id="WP_350344398.1">
    <property type="nucleotide sequence ID" value="NZ_CP158367.1"/>
</dbReference>
<dbReference type="EMBL" id="CP158367">
    <property type="protein sequence ID" value="XBX75655.1"/>
    <property type="molecule type" value="Genomic_DNA"/>
</dbReference>
<keyword evidence="1" id="KW-0812">Transmembrane</keyword>